<sequence length="199" mass="22937">MIWYTLVMIIAMGCNDTSERENILLENGRKQHHEEALSFCQKNAMNTEYYYLLDMRIHSGKKRFFVYDFTKNKYSDTAIVTHGACDVFAANPDKYEKAKFSNKNNSHCSSEGKYKIGVRDYSSWGIHVKYWLHGLEESNASAQDRIVVLHSWSAVTDAEIYPNYSPLSWGCPAVSDNFMKKLDQQLKQTGKPVLLWIIG</sequence>
<name>A0ABP3Y8G1_9FLAO</name>
<gene>
    <name evidence="1" type="ORF">GCM10009118_23060</name>
</gene>
<dbReference type="InterPro" id="IPR032676">
    <property type="entry name" value="YkuD_2"/>
</dbReference>
<evidence type="ECO:0008006" key="3">
    <source>
        <dbReference type="Google" id="ProtNLM"/>
    </source>
</evidence>
<reference evidence="2" key="1">
    <citation type="journal article" date="2019" name="Int. J. Syst. Evol. Microbiol.">
        <title>The Global Catalogue of Microorganisms (GCM) 10K type strain sequencing project: providing services to taxonomists for standard genome sequencing and annotation.</title>
        <authorList>
            <consortium name="The Broad Institute Genomics Platform"/>
            <consortium name="The Broad Institute Genome Sequencing Center for Infectious Disease"/>
            <person name="Wu L."/>
            <person name="Ma J."/>
        </authorList>
    </citation>
    <scope>NUCLEOTIDE SEQUENCE [LARGE SCALE GENOMIC DNA]</scope>
    <source>
        <strain evidence="2">JCM 16083</strain>
    </source>
</reference>
<dbReference type="Proteomes" id="UP001501126">
    <property type="component" value="Unassembled WGS sequence"/>
</dbReference>
<evidence type="ECO:0000313" key="1">
    <source>
        <dbReference type="EMBL" id="GAA0875897.1"/>
    </source>
</evidence>
<dbReference type="RefSeq" id="WP_343787841.1">
    <property type="nucleotide sequence ID" value="NZ_BAAAFH010000011.1"/>
</dbReference>
<accession>A0ABP3Y8G1</accession>
<evidence type="ECO:0000313" key="2">
    <source>
        <dbReference type="Proteomes" id="UP001501126"/>
    </source>
</evidence>
<protein>
    <recommendedName>
        <fullName evidence="3">Peptidase</fullName>
    </recommendedName>
</protein>
<proteinExistence type="predicted"/>
<dbReference type="EMBL" id="BAAAFH010000011">
    <property type="protein sequence ID" value="GAA0875897.1"/>
    <property type="molecule type" value="Genomic_DNA"/>
</dbReference>
<comment type="caution">
    <text evidence="1">The sequence shown here is derived from an EMBL/GenBank/DDBJ whole genome shotgun (WGS) entry which is preliminary data.</text>
</comment>
<dbReference type="Pfam" id="PF13645">
    <property type="entry name" value="YkuD_2"/>
    <property type="match status" value="1"/>
</dbReference>
<dbReference type="PANTHER" id="PTHR38477:SF1">
    <property type="entry name" value="MUREIN L,D-TRANSPEPTIDASE CATALYTIC DOMAIN FAMILY PROTEIN"/>
    <property type="match status" value="1"/>
</dbReference>
<organism evidence="1 2">
    <name type="scientific">Wandonia haliotis</name>
    <dbReference type="NCBI Taxonomy" id="574963"/>
    <lineage>
        <taxon>Bacteria</taxon>
        <taxon>Pseudomonadati</taxon>
        <taxon>Bacteroidota</taxon>
        <taxon>Flavobacteriia</taxon>
        <taxon>Flavobacteriales</taxon>
        <taxon>Crocinitomicaceae</taxon>
        <taxon>Wandonia</taxon>
    </lineage>
</organism>
<dbReference type="PANTHER" id="PTHR38477">
    <property type="entry name" value="HYPOTHETICAL EXPORTED PROTEIN"/>
    <property type="match status" value="1"/>
</dbReference>
<keyword evidence="2" id="KW-1185">Reference proteome</keyword>